<reference evidence="1 2" key="1">
    <citation type="submission" date="2007-03" db="EMBL/GenBank/DDBJ databases">
        <authorList>
            <person name="Stal L."/>
            <person name="Ferriera S."/>
            <person name="Johnson J."/>
            <person name="Kravitz S."/>
            <person name="Beeson K."/>
            <person name="Sutton G."/>
            <person name="Rogers Y.-H."/>
            <person name="Friedman R."/>
            <person name="Frazier M."/>
            <person name="Venter J.C."/>
        </authorList>
    </citation>
    <scope>NUCLEOTIDE SEQUENCE [LARGE SCALE GENOMIC DNA]</scope>
    <source>
        <strain evidence="1 2">CCY0110</strain>
    </source>
</reference>
<name>A3IJ43_9CHRO</name>
<dbReference type="AlphaFoldDB" id="A3IJ43"/>
<comment type="caution">
    <text evidence="1">The sequence shown here is derived from an EMBL/GenBank/DDBJ whole genome shotgun (WGS) entry which is preliminary data.</text>
</comment>
<dbReference type="Proteomes" id="UP000003781">
    <property type="component" value="Unassembled WGS sequence"/>
</dbReference>
<protein>
    <submittedName>
        <fullName evidence="1">Uncharacterized protein</fullName>
    </submittedName>
</protein>
<dbReference type="EMBL" id="AAXW01000002">
    <property type="protein sequence ID" value="EAZ93825.1"/>
    <property type="molecule type" value="Genomic_DNA"/>
</dbReference>
<evidence type="ECO:0000313" key="2">
    <source>
        <dbReference type="Proteomes" id="UP000003781"/>
    </source>
</evidence>
<gene>
    <name evidence="1" type="ORF">CY0110_18557</name>
</gene>
<proteinExistence type="predicted"/>
<organism evidence="1 2">
    <name type="scientific">Crocosphaera chwakensis CCY0110</name>
    <dbReference type="NCBI Taxonomy" id="391612"/>
    <lineage>
        <taxon>Bacteria</taxon>
        <taxon>Bacillati</taxon>
        <taxon>Cyanobacteriota</taxon>
        <taxon>Cyanophyceae</taxon>
        <taxon>Oscillatoriophycideae</taxon>
        <taxon>Chroococcales</taxon>
        <taxon>Aphanothecaceae</taxon>
        <taxon>Crocosphaera</taxon>
        <taxon>Crocosphaera chwakensis</taxon>
    </lineage>
</organism>
<sequence>MIFARPIQSFIQAPPRFSEGRL</sequence>
<evidence type="ECO:0000313" key="1">
    <source>
        <dbReference type="EMBL" id="EAZ93825.1"/>
    </source>
</evidence>
<accession>A3IJ43</accession>
<keyword evidence="2" id="KW-1185">Reference proteome</keyword>